<dbReference type="Pfam" id="PF13408">
    <property type="entry name" value="Zn_ribbon_recom"/>
    <property type="match status" value="1"/>
</dbReference>
<dbReference type="InterPro" id="IPR036162">
    <property type="entry name" value="Resolvase-like_N_sf"/>
</dbReference>
<dbReference type="Pfam" id="PF07508">
    <property type="entry name" value="Recombinase"/>
    <property type="match status" value="1"/>
</dbReference>
<dbReference type="Gene3D" id="3.40.50.1390">
    <property type="entry name" value="Resolvase, N-terminal catalytic domain"/>
    <property type="match status" value="1"/>
</dbReference>
<proteinExistence type="predicted"/>
<dbReference type="PANTHER" id="PTHR30461">
    <property type="entry name" value="DNA-INVERTASE FROM LAMBDOID PROPHAGE"/>
    <property type="match status" value="1"/>
</dbReference>
<sequence>MNQVNSPIKVAIYTRVSTEEQAKEGFSLKAQEGLLRQYAQNRGYVVYDVYCDDGYSGKDFNRPEIQRLFRDLYSENFNGILVKSVDRVSRRMSDISKLLDDVLLPNNCRLLVSDNNLDSSELSGTMFINFLGTFAQYERSLIIDRVKTGMTKRAELGFWNGGVVLGYDHVNKRLVINEGEADIIRRIFNLRAQGKGYKSIAEIVNEEGYRTKNDNLFGITAIKTILENPVYIGKCKWGRRRDWSVKRRKGVTEDYILVDGKHESIIPLELWINAQSVSCAYRESASKNRNFHGEFVLSGILRCPQCGAGTVMSKSKKRDGSGYHLYYMCQAFHSKGKKACKSNLIPKDLIERKVVQQIRELIRNEAIVENVVNRITGENDKALVDVKNSITAISKRLGKQKIHLDKLTKDYFDERISPEAYNELSERVRKEVTELQLQRSQLDRKYEEQTSHSVITKRDVMDALSNFDVLYDKASNEEKKSLIRAVIKKIEVEPNRKDIKKITFWFDYDDALLLSKTGGTV</sequence>
<dbReference type="GO" id="GO:0000150">
    <property type="term" value="F:DNA strand exchange activity"/>
    <property type="evidence" value="ECO:0007669"/>
    <property type="project" value="InterPro"/>
</dbReference>
<protein>
    <submittedName>
        <fullName evidence="3">DNA recombinase</fullName>
    </submittedName>
</protein>
<dbReference type="AlphaFoldDB" id="A0A0N8PPJ7"/>
<organism evidence="3 4">
    <name type="scientific">Alicyclobacillus ferrooxydans</name>
    <dbReference type="NCBI Taxonomy" id="471514"/>
    <lineage>
        <taxon>Bacteria</taxon>
        <taxon>Bacillati</taxon>
        <taxon>Bacillota</taxon>
        <taxon>Bacilli</taxon>
        <taxon>Bacillales</taxon>
        <taxon>Alicyclobacillaceae</taxon>
        <taxon>Alicyclobacillus</taxon>
    </lineage>
</organism>
<feature type="domain" description="Resolvase/invertase-type recombinase catalytic" evidence="1">
    <location>
        <begin position="9"/>
        <end position="157"/>
    </location>
</feature>
<dbReference type="InterPro" id="IPR050639">
    <property type="entry name" value="SSR_resolvase"/>
</dbReference>
<dbReference type="PROSITE" id="PS51736">
    <property type="entry name" value="RECOMBINASES_3"/>
    <property type="match status" value="1"/>
</dbReference>
<dbReference type="InterPro" id="IPR025827">
    <property type="entry name" value="Zn_ribbon_recom_dom"/>
</dbReference>
<dbReference type="CDD" id="cd00338">
    <property type="entry name" value="Ser_Recombinase"/>
    <property type="match status" value="1"/>
</dbReference>
<comment type="caution">
    <text evidence="3">The sequence shown here is derived from an EMBL/GenBank/DDBJ whole genome shotgun (WGS) entry which is preliminary data.</text>
</comment>
<reference evidence="3 4" key="1">
    <citation type="submission" date="2015-09" db="EMBL/GenBank/DDBJ databases">
        <title>Draft genome sequence of Alicyclobacillus ferrooxydans DSM 22381.</title>
        <authorList>
            <person name="Hemp J."/>
        </authorList>
    </citation>
    <scope>NUCLEOTIDE SEQUENCE [LARGE SCALE GENOMIC DNA]</scope>
    <source>
        <strain evidence="3 4">TC-34</strain>
    </source>
</reference>
<gene>
    <name evidence="3" type="ORF">AN477_06765</name>
</gene>
<dbReference type="SMART" id="SM00857">
    <property type="entry name" value="Resolvase"/>
    <property type="match status" value="1"/>
</dbReference>
<dbReference type="Gene3D" id="3.90.1750.20">
    <property type="entry name" value="Putative Large Serine Recombinase, Chain B, Domain 2"/>
    <property type="match status" value="1"/>
</dbReference>
<dbReference type="InterPro" id="IPR006119">
    <property type="entry name" value="Resolv_N"/>
</dbReference>
<dbReference type="InterPro" id="IPR038109">
    <property type="entry name" value="DNA_bind_recomb_sf"/>
</dbReference>
<feature type="domain" description="Recombinase" evidence="2">
    <location>
        <begin position="164"/>
        <end position="284"/>
    </location>
</feature>
<dbReference type="Pfam" id="PF00239">
    <property type="entry name" value="Resolvase"/>
    <property type="match status" value="1"/>
</dbReference>
<dbReference type="STRING" id="471514.AN477_06765"/>
<accession>A0A0N8PPJ7</accession>
<keyword evidence="4" id="KW-1185">Reference proteome</keyword>
<evidence type="ECO:0000313" key="4">
    <source>
        <dbReference type="Proteomes" id="UP000050482"/>
    </source>
</evidence>
<name>A0A0N8PPJ7_9BACL</name>
<evidence type="ECO:0000259" key="2">
    <source>
        <dbReference type="PROSITE" id="PS51737"/>
    </source>
</evidence>
<dbReference type="PATRIC" id="fig|471514.4.peg.4732"/>
<dbReference type="RefSeq" id="WP_054968417.1">
    <property type="nucleotide sequence ID" value="NZ_LJCO01000031.1"/>
</dbReference>
<dbReference type="GO" id="GO:0003677">
    <property type="term" value="F:DNA binding"/>
    <property type="evidence" value="ECO:0007669"/>
    <property type="project" value="InterPro"/>
</dbReference>
<dbReference type="OrthoDB" id="9811097at2"/>
<dbReference type="InterPro" id="IPR011109">
    <property type="entry name" value="DNA_bind_recombinase_dom"/>
</dbReference>
<dbReference type="PROSITE" id="PS51737">
    <property type="entry name" value="RECOMBINASE_DNA_BIND"/>
    <property type="match status" value="1"/>
</dbReference>
<evidence type="ECO:0000259" key="1">
    <source>
        <dbReference type="PROSITE" id="PS51736"/>
    </source>
</evidence>
<dbReference type="EMBL" id="LJCO01000031">
    <property type="protein sequence ID" value="KPV44517.1"/>
    <property type="molecule type" value="Genomic_DNA"/>
</dbReference>
<evidence type="ECO:0000313" key="3">
    <source>
        <dbReference type="EMBL" id="KPV44517.1"/>
    </source>
</evidence>
<feature type="non-terminal residue" evidence="3">
    <location>
        <position position="521"/>
    </location>
</feature>
<dbReference type="Proteomes" id="UP000050482">
    <property type="component" value="Unassembled WGS sequence"/>
</dbReference>
<dbReference type="SUPFAM" id="SSF53041">
    <property type="entry name" value="Resolvase-like"/>
    <property type="match status" value="1"/>
</dbReference>
<dbReference type="PANTHER" id="PTHR30461:SF23">
    <property type="entry name" value="DNA RECOMBINASE-RELATED"/>
    <property type="match status" value="1"/>
</dbReference>